<dbReference type="PANTHER" id="PTHR47331">
    <property type="entry name" value="PHD-TYPE DOMAIN-CONTAINING PROTEIN"/>
    <property type="match status" value="1"/>
</dbReference>
<organism evidence="3 4">
    <name type="scientific">Ignelater luminosus</name>
    <name type="common">Cucubano</name>
    <name type="synonym">Pyrophorus luminosus</name>
    <dbReference type="NCBI Taxonomy" id="2038154"/>
    <lineage>
        <taxon>Eukaryota</taxon>
        <taxon>Metazoa</taxon>
        <taxon>Ecdysozoa</taxon>
        <taxon>Arthropoda</taxon>
        <taxon>Hexapoda</taxon>
        <taxon>Insecta</taxon>
        <taxon>Pterygota</taxon>
        <taxon>Neoptera</taxon>
        <taxon>Endopterygota</taxon>
        <taxon>Coleoptera</taxon>
        <taxon>Polyphaga</taxon>
        <taxon>Elateriformia</taxon>
        <taxon>Elateroidea</taxon>
        <taxon>Elateridae</taxon>
        <taxon>Agrypninae</taxon>
        <taxon>Pyrophorini</taxon>
        <taxon>Ignelater</taxon>
    </lineage>
</organism>
<evidence type="ECO:0000313" key="3">
    <source>
        <dbReference type="EMBL" id="KAF2900811.1"/>
    </source>
</evidence>
<dbReference type="GO" id="GO:0003676">
    <property type="term" value="F:nucleic acid binding"/>
    <property type="evidence" value="ECO:0007669"/>
    <property type="project" value="InterPro"/>
</dbReference>
<feature type="coiled-coil region" evidence="1">
    <location>
        <begin position="10"/>
        <end position="61"/>
    </location>
</feature>
<dbReference type="InterPro" id="IPR005312">
    <property type="entry name" value="DUF1759"/>
</dbReference>
<dbReference type="PANTHER" id="PTHR47331:SF1">
    <property type="entry name" value="GAG-LIKE PROTEIN"/>
    <property type="match status" value="1"/>
</dbReference>
<dbReference type="Gene3D" id="3.30.420.10">
    <property type="entry name" value="Ribonuclease H-like superfamily/Ribonuclease H"/>
    <property type="match status" value="1"/>
</dbReference>
<gene>
    <name evidence="3" type="ORF">ILUMI_05350</name>
</gene>
<dbReference type="InterPro" id="IPR036397">
    <property type="entry name" value="RNaseH_sf"/>
</dbReference>
<feature type="domain" description="Integrase catalytic" evidence="2">
    <location>
        <begin position="952"/>
        <end position="1133"/>
    </location>
</feature>
<dbReference type="InterPro" id="IPR012337">
    <property type="entry name" value="RNaseH-like_sf"/>
</dbReference>
<dbReference type="InterPro" id="IPR041588">
    <property type="entry name" value="Integrase_H2C2"/>
</dbReference>
<dbReference type="InterPro" id="IPR001584">
    <property type="entry name" value="Integrase_cat-core"/>
</dbReference>
<reference evidence="3" key="1">
    <citation type="submission" date="2019-08" db="EMBL/GenBank/DDBJ databases">
        <title>The genome of the North American firefly Photinus pyralis.</title>
        <authorList>
            <consortium name="Photinus pyralis genome working group"/>
            <person name="Fallon T.R."/>
            <person name="Sander Lower S.E."/>
            <person name="Weng J.-K."/>
        </authorList>
    </citation>
    <scope>NUCLEOTIDE SEQUENCE</scope>
    <source>
        <strain evidence="3">TRF0915ILg1</strain>
        <tissue evidence="3">Whole body</tissue>
    </source>
</reference>
<accession>A0A8K0GIQ5</accession>
<evidence type="ECO:0000259" key="2">
    <source>
        <dbReference type="PROSITE" id="PS50994"/>
    </source>
</evidence>
<dbReference type="Pfam" id="PF17921">
    <property type="entry name" value="Integrase_H2C2"/>
    <property type="match status" value="1"/>
</dbReference>
<dbReference type="EMBL" id="VTPC01001983">
    <property type="protein sequence ID" value="KAF2900811.1"/>
    <property type="molecule type" value="Genomic_DNA"/>
</dbReference>
<dbReference type="OrthoDB" id="8004658at2759"/>
<dbReference type="PROSITE" id="PS50994">
    <property type="entry name" value="INTEGRASE"/>
    <property type="match status" value="1"/>
</dbReference>
<name>A0A8K0GIQ5_IGNLU</name>
<comment type="caution">
    <text evidence="3">The sequence shown here is derived from an EMBL/GenBank/DDBJ whole genome shotgun (WGS) entry which is preliminary data.</text>
</comment>
<dbReference type="InterPro" id="IPR043502">
    <property type="entry name" value="DNA/RNA_pol_sf"/>
</dbReference>
<dbReference type="Proteomes" id="UP000801492">
    <property type="component" value="Unassembled WGS sequence"/>
</dbReference>
<dbReference type="GO" id="GO:0015074">
    <property type="term" value="P:DNA integration"/>
    <property type="evidence" value="ECO:0007669"/>
    <property type="project" value="InterPro"/>
</dbReference>
<dbReference type="SUPFAM" id="SSF53098">
    <property type="entry name" value="Ribonuclease H-like"/>
    <property type="match status" value="1"/>
</dbReference>
<keyword evidence="1" id="KW-0175">Coiled coil</keyword>
<evidence type="ECO:0000313" key="4">
    <source>
        <dbReference type="Proteomes" id="UP000801492"/>
    </source>
</evidence>
<dbReference type="SUPFAM" id="SSF56672">
    <property type="entry name" value="DNA/RNA polymerases"/>
    <property type="match status" value="1"/>
</dbReference>
<dbReference type="Pfam" id="PF05380">
    <property type="entry name" value="Peptidase_A17"/>
    <property type="match status" value="1"/>
</dbReference>
<dbReference type="AlphaFoldDB" id="A0A8K0GIQ5"/>
<dbReference type="Pfam" id="PF18701">
    <property type="entry name" value="DUF5641"/>
    <property type="match status" value="1"/>
</dbReference>
<keyword evidence="4" id="KW-1185">Reference proteome</keyword>
<evidence type="ECO:0000256" key="1">
    <source>
        <dbReference type="SAM" id="Coils"/>
    </source>
</evidence>
<protein>
    <recommendedName>
        <fullName evidence="2">Integrase catalytic domain-containing protein</fullName>
    </recommendedName>
</protein>
<dbReference type="InterPro" id="IPR008042">
    <property type="entry name" value="Retrotrans_Pao"/>
</dbReference>
<proteinExistence type="predicted"/>
<dbReference type="Pfam" id="PF03564">
    <property type="entry name" value="DUF1759"/>
    <property type="match status" value="1"/>
</dbReference>
<dbReference type="GO" id="GO:0042575">
    <property type="term" value="C:DNA polymerase complex"/>
    <property type="evidence" value="ECO:0007669"/>
    <property type="project" value="UniProtKB-ARBA"/>
</dbReference>
<dbReference type="InterPro" id="IPR040676">
    <property type="entry name" value="DUF5641"/>
</dbReference>
<dbReference type="GO" id="GO:0071897">
    <property type="term" value="P:DNA biosynthetic process"/>
    <property type="evidence" value="ECO:0007669"/>
    <property type="project" value="UniProtKB-ARBA"/>
</dbReference>
<sequence length="1268" mass="146809">MERAERKTARTQITKLINNAKDKLANVNENPNEFIVIRDRIRSANENLELANEKVKLLLKEDEFEKECERMLEYRDQVTEILSRLQIQIDGQYTKQEDDVASISSNVTQVSYKGNTGETNVKLPKLELRNFKGELADWTLFWEQFRTVVHENESLDAVAKFSYLEHALIGKAAATISGLTPSERSYNAAIELLKHEYGNQQRIIDRHVQKLLSLTPIKSRVDAAGLRNLYNTTSSITRNLTSLGVKAEEYGMMVKSVILNSMPYGLKIDYYKQYPSTENADIKQFWELEAVGINDKQASNNVTNEFIENNIIMKDGRFEVSLPWKSDGAVDNNYFSALSRMKNLTFKLLKNTRLIEYDKVIREFMDNEIAEEIPSDCSSEKTYYMPHHPVYRKDKTTSKIRVVFDASAHASGFASLNELLYCGENLVQGRMKILLNFCVGTIAITAGIEKAFLQIRLSERDRDCHRFLWYKHPITDVNSLSAIQEYRMTRVTFGVTNFPETTHRLAISFYVDDLVLTVNSIDDAIKLFDESKMILKGAGMNLRRWHTNDRELQFYIKENEINNSAQPCQKVLALYWDTLIWKLKIDWYSELPSEYRSDWIKWCNDLKNLTSYGISRSVVSNVNGTFELHLFSDASNSAYGTVAYVREIFESNVRISFLIAKARVALLKGNDSGDLSLPRLELTAAFVNLKFESINLWTDSKITLHWITGDAARWKTYVYNRAVEIQKLTKDSTWRHCAGYLNPADLLTRGIDESVLCANIVSDSKTEILEPIFPLENYEHLEKCLRVTAYVKRAFRVKNFPLALTSDKLSDAEMYWIKFTQQVAFSREIEDLKTNNTVSKTSSIWKLTPFLDEAGMIRIRSRLQESDLPFETANPIILPRKSPLVEKLIWKINNRHFHSGINMILTEIRKRFWIIRARQTIKSLISKCVTCKKLRGKPGQEMFTPLPKNRILISNPFENPGVDFAGPLYVLNENDEQRKSYLMLLTCAATRAVHLELVLDLSTESCIRAFRRFISRRGVPTTLFSDNAKTFKRASLELSKLYENLHNKEVSNFSTKHRIGWKFIVERAAWWGGFWERLIKTVKDCLKFALGKSRVNIDELQTLLTEIEATVNARPLTYIDNDKDNLSILSASSFLLKCERQCVLPEVQTNLKRETILQRCKERQRILSKFWKKWSTDYLQQLRTAHVNSWDPQTKMFNVGDIVLLHDQNAPRLSWKMVRINQVYPGRDNRIRACEVQLPNRILLRRPVQLLYPLEIPIADREDMDNSD</sequence>